<feature type="signal peptide" evidence="1">
    <location>
        <begin position="1"/>
        <end position="22"/>
    </location>
</feature>
<proteinExistence type="predicted"/>
<evidence type="ECO:0008006" key="4">
    <source>
        <dbReference type="Google" id="ProtNLM"/>
    </source>
</evidence>
<reference evidence="2" key="1">
    <citation type="submission" date="2021-08" db="EMBL/GenBank/DDBJ databases">
        <title>Complete genome sequence of Chryseobacterium sp strain PS-8.</title>
        <authorList>
            <person name="Das S.K."/>
        </authorList>
    </citation>
    <scope>NUCLEOTIDE SEQUENCE</scope>
    <source>
        <strain evidence="2">PS-8</strain>
    </source>
</reference>
<dbReference type="EMBL" id="JACSGT010000001">
    <property type="protein sequence ID" value="MCF2218667.1"/>
    <property type="molecule type" value="Genomic_DNA"/>
</dbReference>
<sequence length="234" mass="26760">MKLLKLGLAVFCFATANTFTYAQETNEAKAKSIIEKGIDAMGGKELFSSIKTLYTKSATITDGRNVYFITKEMAPNLGSFEIEYEGRIVYRSWFDGSTGFEMVNGQKKLADQEEFKDKPGRKYIMNELAYLDPSLYKVEFVDTDKAENLHKIKATATDGSVVNLYYDTKDFLLKKEIKENPVKNSFSTILCEKYKKFKDLVYCSKTVLRSEDGDQILNLVDLSYNKNIDKKDFK</sequence>
<evidence type="ECO:0000256" key="1">
    <source>
        <dbReference type="SAM" id="SignalP"/>
    </source>
</evidence>
<protein>
    <recommendedName>
        <fullName evidence="4">Outer membrane lipoprotein-sorting protein</fullName>
    </recommendedName>
</protein>
<organism evidence="2 3">
    <name type="scientific">Chryseobacterium indicum</name>
    <dbReference type="NCBI Taxonomy" id="2766954"/>
    <lineage>
        <taxon>Bacteria</taxon>
        <taxon>Pseudomonadati</taxon>
        <taxon>Bacteroidota</taxon>
        <taxon>Flavobacteriia</taxon>
        <taxon>Flavobacteriales</taxon>
        <taxon>Weeksellaceae</taxon>
        <taxon>Chryseobacterium group</taxon>
        <taxon>Chryseobacterium</taxon>
    </lineage>
</organism>
<accession>A0ABS9C4M1</accession>
<evidence type="ECO:0000313" key="2">
    <source>
        <dbReference type="EMBL" id="MCF2218667.1"/>
    </source>
</evidence>
<dbReference type="RefSeq" id="WP_235130384.1">
    <property type="nucleotide sequence ID" value="NZ_JACSGT010000001.1"/>
</dbReference>
<keyword evidence="3" id="KW-1185">Reference proteome</keyword>
<name>A0ABS9C4M1_9FLAO</name>
<gene>
    <name evidence="2" type="ORF">H9Q08_05060</name>
</gene>
<dbReference type="Proteomes" id="UP001430374">
    <property type="component" value="Unassembled WGS sequence"/>
</dbReference>
<feature type="chain" id="PRO_5045640738" description="Outer membrane lipoprotein-sorting protein" evidence="1">
    <location>
        <begin position="23"/>
        <end position="234"/>
    </location>
</feature>
<keyword evidence="1" id="KW-0732">Signal</keyword>
<evidence type="ECO:0000313" key="3">
    <source>
        <dbReference type="Proteomes" id="UP001430374"/>
    </source>
</evidence>
<comment type="caution">
    <text evidence="2">The sequence shown here is derived from an EMBL/GenBank/DDBJ whole genome shotgun (WGS) entry which is preliminary data.</text>
</comment>